<evidence type="ECO:0000256" key="4">
    <source>
        <dbReference type="ARBA" id="ARBA00022741"/>
    </source>
</evidence>
<reference evidence="14" key="1">
    <citation type="submission" date="2020-05" db="EMBL/GenBank/DDBJ databases">
        <authorList>
            <person name="Chiriac C."/>
            <person name="Salcher M."/>
            <person name="Ghai R."/>
            <person name="Kavagutti S V."/>
        </authorList>
    </citation>
    <scope>NUCLEOTIDE SEQUENCE</scope>
</reference>
<dbReference type="FunFam" id="1.10.860.10:FF:000001">
    <property type="entry name" value="Replicative DNA helicase"/>
    <property type="match status" value="1"/>
</dbReference>
<dbReference type="FunFam" id="3.40.50.300:FF:000076">
    <property type="entry name" value="Replicative DNA helicase"/>
    <property type="match status" value="1"/>
</dbReference>
<dbReference type="NCBIfam" id="NF004384">
    <property type="entry name" value="PRK05748.1"/>
    <property type="match status" value="1"/>
</dbReference>
<evidence type="ECO:0000256" key="9">
    <source>
        <dbReference type="ARBA" id="ARBA00023235"/>
    </source>
</evidence>
<dbReference type="InterPro" id="IPR027417">
    <property type="entry name" value="P-loop_NTPase"/>
</dbReference>
<comment type="catalytic activity">
    <reaction evidence="11">
        <text>ATP + H2O = ADP + phosphate + H(+)</text>
        <dbReference type="Rhea" id="RHEA:13065"/>
        <dbReference type="ChEBI" id="CHEBI:15377"/>
        <dbReference type="ChEBI" id="CHEBI:15378"/>
        <dbReference type="ChEBI" id="CHEBI:30616"/>
        <dbReference type="ChEBI" id="CHEBI:43474"/>
        <dbReference type="ChEBI" id="CHEBI:456216"/>
        <dbReference type="EC" id="5.6.2.3"/>
    </reaction>
</comment>
<keyword evidence="2" id="KW-0639">Primosome</keyword>
<dbReference type="GO" id="GO:0042802">
    <property type="term" value="F:identical protein binding"/>
    <property type="evidence" value="ECO:0007669"/>
    <property type="project" value="UniProtKB-ARBA"/>
</dbReference>
<evidence type="ECO:0000256" key="6">
    <source>
        <dbReference type="ARBA" id="ARBA00022806"/>
    </source>
</evidence>
<keyword evidence="8" id="KW-0238">DNA-binding</keyword>
<keyword evidence="6" id="KW-0347">Helicase</keyword>
<evidence type="ECO:0000256" key="1">
    <source>
        <dbReference type="ARBA" id="ARBA00008428"/>
    </source>
</evidence>
<comment type="similarity">
    <text evidence="1">Belongs to the helicase family. DnaB subfamily.</text>
</comment>
<dbReference type="Gene3D" id="3.40.50.300">
    <property type="entry name" value="P-loop containing nucleotide triphosphate hydrolases"/>
    <property type="match status" value="1"/>
</dbReference>
<dbReference type="InterPro" id="IPR007694">
    <property type="entry name" value="DNA_helicase_DnaB-like_C"/>
</dbReference>
<name>A0A6J6BYD2_9ZZZZ</name>
<dbReference type="GO" id="GO:0016787">
    <property type="term" value="F:hydrolase activity"/>
    <property type="evidence" value="ECO:0007669"/>
    <property type="project" value="UniProtKB-KW"/>
</dbReference>
<dbReference type="GO" id="GO:0006269">
    <property type="term" value="P:DNA replication, synthesis of primer"/>
    <property type="evidence" value="ECO:0007669"/>
    <property type="project" value="UniProtKB-KW"/>
</dbReference>
<dbReference type="Gene3D" id="1.10.860.10">
    <property type="entry name" value="DNAb Helicase, Chain A"/>
    <property type="match status" value="1"/>
</dbReference>
<dbReference type="Pfam" id="PF00772">
    <property type="entry name" value="DnaB"/>
    <property type="match status" value="1"/>
</dbReference>
<keyword evidence="4" id="KW-0547">Nucleotide-binding</keyword>
<dbReference type="GO" id="GO:0005524">
    <property type="term" value="F:ATP binding"/>
    <property type="evidence" value="ECO:0007669"/>
    <property type="project" value="UniProtKB-KW"/>
</dbReference>
<evidence type="ECO:0000256" key="7">
    <source>
        <dbReference type="ARBA" id="ARBA00022840"/>
    </source>
</evidence>
<keyword evidence="3" id="KW-0235">DNA replication</keyword>
<dbReference type="GO" id="GO:1990077">
    <property type="term" value="C:primosome complex"/>
    <property type="evidence" value="ECO:0007669"/>
    <property type="project" value="UniProtKB-KW"/>
</dbReference>
<evidence type="ECO:0000256" key="10">
    <source>
        <dbReference type="ARBA" id="ARBA00044969"/>
    </source>
</evidence>
<organism evidence="14">
    <name type="scientific">freshwater metagenome</name>
    <dbReference type="NCBI Taxonomy" id="449393"/>
    <lineage>
        <taxon>unclassified sequences</taxon>
        <taxon>metagenomes</taxon>
        <taxon>ecological metagenomes</taxon>
    </lineage>
</organism>
<dbReference type="AlphaFoldDB" id="A0A6J6BYD2"/>
<dbReference type="InterPro" id="IPR016136">
    <property type="entry name" value="DNA_helicase_N/primase_C"/>
</dbReference>
<gene>
    <name evidence="14" type="ORF">UFOPK1421_00811</name>
</gene>
<feature type="compositionally biased region" description="Low complexity" evidence="12">
    <location>
        <begin position="1"/>
        <end position="15"/>
    </location>
</feature>
<dbReference type="GO" id="GO:0043139">
    <property type="term" value="F:5'-3' DNA helicase activity"/>
    <property type="evidence" value="ECO:0007669"/>
    <property type="project" value="UniProtKB-EC"/>
</dbReference>
<evidence type="ECO:0000256" key="3">
    <source>
        <dbReference type="ARBA" id="ARBA00022705"/>
    </source>
</evidence>
<keyword evidence="5" id="KW-0378">Hydrolase</keyword>
<evidence type="ECO:0000313" key="14">
    <source>
        <dbReference type="EMBL" id="CAB4543825.1"/>
    </source>
</evidence>
<evidence type="ECO:0000256" key="5">
    <source>
        <dbReference type="ARBA" id="ARBA00022801"/>
    </source>
</evidence>
<dbReference type="SUPFAM" id="SSF48024">
    <property type="entry name" value="N-terminal domain of DnaB helicase"/>
    <property type="match status" value="1"/>
</dbReference>
<dbReference type="EMBL" id="CAEZSL010000076">
    <property type="protein sequence ID" value="CAB4543825.1"/>
    <property type="molecule type" value="Genomic_DNA"/>
</dbReference>
<feature type="compositionally biased region" description="Basic and acidic residues" evidence="12">
    <location>
        <begin position="16"/>
        <end position="25"/>
    </location>
</feature>
<dbReference type="PANTHER" id="PTHR30153:SF2">
    <property type="entry name" value="REPLICATIVE DNA HELICASE"/>
    <property type="match status" value="1"/>
</dbReference>
<sequence>MANGSSDGFSGSSSRGGRDDRDRGPRPMVNRVPPHNLSAEESVLGSILLSRDALDLIAELGLNVEHFYKPAHQHVFDAIRGLMATGNGVDVITVSDELRRAGLLDEIGGLPFLLGLQNSTPLVGNVARYTKIVMDTAALRRLIGVASEIAEIAYTEPDNVAKALDEAEARVFAVAEERVVDSTRQINELLITSIVELEKRFENKTSLAGVATGFTELDDTILGLQKSALIIVGARPAMGKTAFALNIATHVAQTSNLPVLVFSLEMSHTELTMRFLSSEARVNPKNLRTGAITEPEWSKINAAIGRLDNLKLFLDDNATVSVLEIRSKARRLKAKHGGLGLIVIDYLQLMSGTTTESRQLEVSEISRNLKILARELEVPVMALSQLSRKLEERQDKRPQLSDLRESGSLEQDADIVMFLHRPEVYRNEKGDSAENAEKGVAEVIIGKHRAGPLGTIKLAFSGEFTRFDNMGQGYKSGPPASETS</sequence>
<dbReference type="Pfam" id="PF03796">
    <property type="entry name" value="DnaB_C"/>
    <property type="match status" value="1"/>
</dbReference>
<evidence type="ECO:0000256" key="11">
    <source>
        <dbReference type="ARBA" id="ARBA00048954"/>
    </source>
</evidence>
<dbReference type="CDD" id="cd00984">
    <property type="entry name" value="DnaB_C"/>
    <property type="match status" value="1"/>
</dbReference>
<evidence type="ECO:0000256" key="12">
    <source>
        <dbReference type="SAM" id="MobiDB-lite"/>
    </source>
</evidence>
<feature type="region of interest" description="Disordered" evidence="12">
    <location>
        <begin position="1"/>
        <end position="35"/>
    </location>
</feature>
<accession>A0A6J6BYD2</accession>
<dbReference type="GO" id="GO:0005829">
    <property type="term" value="C:cytosol"/>
    <property type="evidence" value="ECO:0007669"/>
    <property type="project" value="TreeGrafter"/>
</dbReference>
<proteinExistence type="inferred from homology"/>
<dbReference type="PROSITE" id="PS51199">
    <property type="entry name" value="SF4_HELICASE"/>
    <property type="match status" value="1"/>
</dbReference>
<evidence type="ECO:0000259" key="13">
    <source>
        <dbReference type="PROSITE" id="PS51199"/>
    </source>
</evidence>
<evidence type="ECO:0000256" key="8">
    <source>
        <dbReference type="ARBA" id="ARBA00023125"/>
    </source>
</evidence>
<keyword evidence="7" id="KW-0067">ATP-binding</keyword>
<dbReference type="PANTHER" id="PTHR30153">
    <property type="entry name" value="REPLICATIVE DNA HELICASE DNAB"/>
    <property type="match status" value="1"/>
</dbReference>
<evidence type="ECO:0000256" key="2">
    <source>
        <dbReference type="ARBA" id="ARBA00022515"/>
    </source>
</evidence>
<dbReference type="SUPFAM" id="SSF52540">
    <property type="entry name" value="P-loop containing nucleoside triphosphate hydrolases"/>
    <property type="match status" value="1"/>
</dbReference>
<dbReference type="InterPro" id="IPR007693">
    <property type="entry name" value="DNA_helicase_DnaB-like_N"/>
</dbReference>
<dbReference type="EC" id="5.6.2.3" evidence="10"/>
<dbReference type="InterPro" id="IPR036185">
    <property type="entry name" value="DNA_heli_DnaB-like_N_sf"/>
</dbReference>
<dbReference type="GO" id="GO:0003677">
    <property type="term" value="F:DNA binding"/>
    <property type="evidence" value="ECO:0007669"/>
    <property type="project" value="UniProtKB-KW"/>
</dbReference>
<protein>
    <recommendedName>
        <fullName evidence="10">DNA 5'-3' helicase</fullName>
        <ecNumber evidence="10">5.6.2.3</ecNumber>
    </recommendedName>
</protein>
<keyword evidence="9" id="KW-0413">Isomerase</keyword>
<dbReference type="NCBIfam" id="TIGR00665">
    <property type="entry name" value="DnaB"/>
    <property type="match status" value="1"/>
</dbReference>
<feature type="domain" description="SF4 helicase" evidence="13">
    <location>
        <begin position="203"/>
        <end position="474"/>
    </location>
</feature>
<dbReference type="InterPro" id="IPR007692">
    <property type="entry name" value="DNA_helicase_DnaB"/>
</dbReference>